<accession>A0A382RSB0</accession>
<name>A0A382RSB0_9ZZZZ</name>
<gene>
    <name evidence="1" type="ORF">METZ01_LOCUS352889</name>
</gene>
<evidence type="ECO:0000313" key="1">
    <source>
        <dbReference type="EMBL" id="SVD00035.1"/>
    </source>
</evidence>
<dbReference type="AlphaFoldDB" id="A0A382RSB0"/>
<organism evidence="1">
    <name type="scientific">marine metagenome</name>
    <dbReference type="NCBI Taxonomy" id="408172"/>
    <lineage>
        <taxon>unclassified sequences</taxon>
        <taxon>metagenomes</taxon>
        <taxon>ecological metagenomes</taxon>
    </lineage>
</organism>
<sequence>MEATDLRDNFLGWQCRVRQIAMREDGGRPMPGMRPHLSLTSDGNFSDEITVLLVRRDPVRDASQFRHMVLKTQDPAARYESAVQFLSATYYQRPREFSDELTGLFQPSMLLARALLARGDCVLDFRQFSASYRLPCAVRRLG</sequence>
<dbReference type="EMBL" id="UINC01123516">
    <property type="protein sequence ID" value="SVD00035.1"/>
    <property type="molecule type" value="Genomic_DNA"/>
</dbReference>
<protein>
    <submittedName>
        <fullName evidence="1">Uncharacterized protein</fullName>
    </submittedName>
</protein>
<feature type="non-terminal residue" evidence="1">
    <location>
        <position position="142"/>
    </location>
</feature>
<proteinExistence type="predicted"/>
<reference evidence="1" key="1">
    <citation type="submission" date="2018-05" db="EMBL/GenBank/DDBJ databases">
        <authorList>
            <person name="Lanie J.A."/>
            <person name="Ng W.-L."/>
            <person name="Kazmierczak K.M."/>
            <person name="Andrzejewski T.M."/>
            <person name="Davidsen T.M."/>
            <person name="Wayne K.J."/>
            <person name="Tettelin H."/>
            <person name="Glass J.I."/>
            <person name="Rusch D."/>
            <person name="Podicherti R."/>
            <person name="Tsui H.-C.T."/>
            <person name="Winkler M.E."/>
        </authorList>
    </citation>
    <scope>NUCLEOTIDE SEQUENCE</scope>
</reference>